<dbReference type="SMART" id="SM00662">
    <property type="entry name" value="RPOLD"/>
    <property type="match status" value="1"/>
</dbReference>
<comment type="domain">
    <text evidence="11">The N-terminal domain is essential for RNAP assembly and basal transcription, whereas the C-terminal domain is involved in interaction with transcriptional regulators and with upstream promoter elements.</text>
</comment>
<dbReference type="Pfam" id="PF01000">
    <property type="entry name" value="RNA_pol_A_bac"/>
    <property type="match status" value="1"/>
</dbReference>
<dbReference type="SUPFAM" id="SSF56553">
    <property type="entry name" value="Insert subdomain of RNA polymerase alpha subunit"/>
    <property type="match status" value="1"/>
</dbReference>
<protein>
    <recommendedName>
        <fullName evidence="3 11">DNA-directed RNA polymerase subunit alpha</fullName>
        <shortName evidence="11">RNAP subunit alpha</shortName>
        <ecNumber evidence="2 11">2.7.7.6</ecNumber>
    </recommendedName>
    <alternativeName>
        <fullName evidence="9 11">RNA polymerase subunit alpha</fullName>
    </alternativeName>
    <alternativeName>
        <fullName evidence="8 11">Transcriptase subunit alpha</fullName>
    </alternativeName>
</protein>
<dbReference type="GO" id="GO:0000428">
    <property type="term" value="C:DNA-directed RNA polymerase complex"/>
    <property type="evidence" value="ECO:0007669"/>
    <property type="project" value="UniProtKB-KW"/>
</dbReference>
<dbReference type="EMBL" id="AP022325">
    <property type="protein sequence ID" value="BBU47343.1"/>
    <property type="molecule type" value="Genomic_DNA"/>
</dbReference>
<feature type="region of interest" description="Alpha N-terminal domain (alpha-NTD)" evidence="11">
    <location>
        <begin position="1"/>
        <end position="258"/>
    </location>
</feature>
<evidence type="ECO:0000256" key="5">
    <source>
        <dbReference type="ARBA" id="ARBA00022679"/>
    </source>
</evidence>
<dbReference type="GO" id="GO:0003677">
    <property type="term" value="F:DNA binding"/>
    <property type="evidence" value="ECO:0007669"/>
    <property type="project" value="UniProtKB-UniRule"/>
</dbReference>
<dbReference type="KEGG" id="mfel:JPM2_0360"/>
<dbReference type="InterPro" id="IPR011773">
    <property type="entry name" value="DNA-dir_RpoA"/>
</dbReference>
<dbReference type="InterPro" id="IPR036643">
    <property type="entry name" value="RNApol_insert_sf"/>
</dbReference>
<dbReference type="InterPro" id="IPR011260">
    <property type="entry name" value="RNAP_asu_C"/>
</dbReference>
<dbReference type="HAMAP" id="MF_00059">
    <property type="entry name" value="RNApol_bact_RpoA"/>
    <property type="match status" value="1"/>
</dbReference>
<comment type="similarity">
    <text evidence="1 11">Belongs to the RNA polymerase alpha chain family.</text>
</comment>
<dbReference type="Pfam" id="PF01193">
    <property type="entry name" value="RNA_pol_L"/>
    <property type="match status" value="1"/>
</dbReference>
<reference evidence="13 14" key="1">
    <citation type="submission" date="2020-01" db="EMBL/GenBank/DDBJ databases">
        <title>Complete genome sequence of Mycoplasma felis strain Myco-2.</title>
        <authorList>
            <person name="Kinoshita Y."/>
            <person name="Niwa H."/>
            <person name="Uchida-Fujii E."/>
            <person name="Nukada T."/>
        </authorList>
    </citation>
    <scope>NUCLEOTIDE SEQUENCE [LARGE SCALE GENOMIC DNA]</scope>
    <source>
        <strain evidence="13 14">Myco-2</strain>
    </source>
</reference>
<proteinExistence type="inferred from homology"/>
<feature type="region of interest" description="Alpha C-terminal domain (alpha-CTD)" evidence="11">
    <location>
        <begin position="270"/>
        <end position="336"/>
    </location>
</feature>
<accession>A0A809SI26</accession>
<dbReference type="Proteomes" id="UP000464317">
    <property type="component" value="Chromosome"/>
</dbReference>
<name>A0A809SI26_9BACT</name>
<evidence type="ECO:0000256" key="4">
    <source>
        <dbReference type="ARBA" id="ARBA00022478"/>
    </source>
</evidence>
<evidence type="ECO:0000313" key="14">
    <source>
        <dbReference type="Proteomes" id="UP000464317"/>
    </source>
</evidence>
<dbReference type="Gene3D" id="2.170.120.12">
    <property type="entry name" value="DNA-directed RNA polymerase, insert domain"/>
    <property type="match status" value="1"/>
</dbReference>
<keyword evidence="4 11" id="KW-0240">DNA-directed RNA polymerase</keyword>
<gene>
    <name evidence="11 13" type="primary">rpoA</name>
    <name evidence="13" type="ORF">JPM2_0360</name>
</gene>
<dbReference type="AlphaFoldDB" id="A0A809SI26"/>
<evidence type="ECO:0000256" key="1">
    <source>
        <dbReference type="ARBA" id="ARBA00007123"/>
    </source>
</evidence>
<dbReference type="NCBIfam" id="TIGR02027">
    <property type="entry name" value="rpoA"/>
    <property type="match status" value="1"/>
</dbReference>
<dbReference type="InterPro" id="IPR036603">
    <property type="entry name" value="RBP11-like"/>
</dbReference>
<dbReference type="NCBIfam" id="NF003519">
    <property type="entry name" value="PRK05182.2-5"/>
    <property type="match status" value="1"/>
</dbReference>
<dbReference type="CDD" id="cd06928">
    <property type="entry name" value="RNAP_alpha_NTD"/>
    <property type="match status" value="1"/>
</dbReference>
<dbReference type="GO" id="GO:0006351">
    <property type="term" value="P:DNA-templated transcription"/>
    <property type="evidence" value="ECO:0007669"/>
    <property type="project" value="UniProtKB-UniRule"/>
</dbReference>
<dbReference type="GO" id="GO:0003899">
    <property type="term" value="F:DNA-directed RNA polymerase activity"/>
    <property type="evidence" value="ECO:0007669"/>
    <property type="project" value="UniProtKB-UniRule"/>
</dbReference>
<comment type="subunit">
    <text evidence="11">Homodimer. The RNAP catalytic core consists of 2 alpha, 1 beta, 1 beta' and 1 omega subunit. When a sigma factor is associated with the core the holoenzyme is formed, which can initiate transcription.</text>
</comment>
<evidence type="ECO:0000259" key="12">
    <source>
        <dbReference type="SMART" id="SM00662"/>
    </source>
</evidence>
<evidence type="ECO:0000256" key="9">
    <source>
        <dbReference type="ARBA" id="ARBA00033070"/>
    </source>
</evidence>
<organism evidence="13 14">
    <name type="scientific">Mycoplasmopsis felis</name>
    <dbReference type="NCBI Taxonomy" id="33923"/>
    <lineage>
        <taxon>Bacteria</taxon>
        <taxon>Bacillati</taxon>
        <taxon>Mycoplasmatota</taxon>
        <taxon>Mycoplasmoidales</taxon>
        <taxon>Metamycoplasmataceae</taxon>
        <taxon>Mycoplasmopsis</taxon>
    </lineage>
</organism>
<dbReference type="SUPFAM" id="SSF55257">
    <property type="entry name" value="RBP11-like subunits of RNA polymerase"/>
    <property type="match status" value="1"/>
</dbReference>
<keyword evidence="14" id="KW-1185">Reference proteome</keyword>
<dbReference type="SUPFAM" id="SSF47789">
    <property type="entry name" value="C-terminal domain of RNA polymerase alpha subunit"/>
    <property type="match status" value="1"/>
</dbReference>
<keyword evidence="7 11" id="KW-0804">Transcription</keyword>
<evidence type="ECO:0000256" key="11">
    <source>
        <dbReference type="HAMAP-Rule" id="MF_00059"/>
    </source>
</evidence>
<evidence type="ECO:0000256" key="10">
    <source>
        <dbReference type="ARBA" id="ARBA00048552"/>
    </source>
</evidence>
<dbReference type="InterPro" id="IPR011263">
    <property type="entry name" value="DNA-dir_RNA_pol_RpoA/D/Rpb3"/>
</dbReference>
<dbReference type="Pfam" id="PF03118">
    <property type="entry name" value="RNA_pol_A_CTD"/>
    <property type="match status" value="1"/>
</dbReference>
<dbReference type="GO" id="GO:0046983">
    <property type="term" value="F:protein dimerization activity"/>
    <property type="evidence" value="ECO:0007669"/>
    <property type="project" value="InterPro"/>
</dbReference>
<dbReference type="Gene3D" id="1.10.150.20">
    <property type="entry name" value="5' to 3' exonuclease, C-terminal subdomain"/>
    <property type="match status" value="1"/>
</dbReference>
<evidence type="ECO:0000256" key="7">
    <source>
        <dbReference type="ARBA" id="ARBA00023163"/>
    </source>
</evidence>
<evidence type="ECO:0000256" key="2">
    <source>
        <dbReference type="ARBA" id="ARBA00012418"/>
    </source>
</evidence>
<evidence type="ECO:0000313" key="13">
    <source>
        <dbReference type="EMBL" id="BBU47343.1"/>
    </source>
</evidence>
<evidence type="ECO:0000256" key="8">
    <source>
        <dbReference type="ARBA" id="ARBA00032524"/>
    </source>
</evidence>
<comment type="function">
    <text evidence="11">DNA-dependent RNA polymerase catalyzes the transcription of DNA into RNA using the four ribonucleoside triphosphates as substrates.</text>
</comment>
<sequence length="336" mass="37896">MEKMQPLSYKEKPVFKQQNDFETVFTLQGLERGMANTIGVALRRVLLSRITSLAPFCVRIEGIEHEFGTIKDVVEDVPKLIMNLRQVKFTYNSNLVADDEIVKVTLHSNEENIITAGKLEISNPSVKVVDTSVHIAEVSNPNALKLEMFLRVGRGFMSFEENKIYISNPQVKSQLESNIKKGEFIAVDSEFSPINKVFYNVRELNSSSPKIEEELEFTVITPGTVSAKEAIKNASEILIGHFGVIGDVDKMENVSIFEEPKVEKEEKPEDDLDVVNLGLSVRSLNALRKASIKKVSQLTSMRKEDLENIKNLGKKSVDEIIKKIEEFGYKLKEGEE</sequence>
<dbReference type="EC" id="2.7.7.6" evidence="2 11"/>
<dbReference type="InterPro" id="IPR011262">
    <property type="entry name" value="DNA-dir_RNA_pol_insert"/>
</dbReference>
<dbReference type="Gene3D" id="3.30.1360.10">
    <property type="entry name" value="RNA polymerase, RBP11-like subunit"/>
    <property type="match status" value="1"/>
</dbReference>
<evidence type="ECO:0000256" key="6">
    <source>
        <dbReference type="ARBA" id="ARBA00022695"/>
    </source>
</evidence>
<feature type="domain" description="DNA-directed RNA polymerase RpoA/D/Rpb3-type" evidence="12">
    <location>
        <begin position="22"/>
        <end position="248"/>
    </location>
</feature>
<dbReference type="RefSeq" id="WP_161552879.1">
    <property type="nucleotide sequence ID" value="NZ_AP022325.1"/>
</dbReference>
<keyword evidence="5 11" id="KW-0808">Transferase</keyword>
<comment type="catalytic activity">
    <reaction evidence="10 11">
        <text>RNA(n) + a ribonucleoside 5'-triphosphate = RNA(n+1) + diphosphate</text>
        <dbReference type="Rhea" id="RHEA:21248"/>
        <dbReference type="Rhea" id="RHEA-COMP:14527"/>
        <dbReference type="Rhea" id="RHEA-COMP:17342"/>
        <dbReference type="ChEBI" id="CHEBI:33019"/>
        <dbReference type="ChEBI" id="CHEBI:61557"/>
        <dbReference type="ChEBI" id="CHEBI:140395"/>
        <dbReference type="EC" id="2.7.7.6"/>
    </reaction>
</comment>
<evidence type="ECO:0000256" key="3">
    <source>
        <dbReference type="ARBA" id="ARBA00015972"/>
    </source>
</evidence>
<keyword evidence="6 11" id="KW-0548">Nucleotidyltransferase</keyword>
<dbReference type="GO" id="GO:0005737">
    <property type="term" value="C:cytoplasm"/>
    <property type="evidence" value="ECO:0007669"/>
    <property type="project" value="UniProtKB-ARBA"/>
</dbReference>